<dbReference type="RefSeq" id="WP_067422057.1">
    <property type="nucleotide sequence ID" value="NZ_LZEX01000004.1"/>
</dbReference>
<gene>
    <name evidence="1" type="ORF">AYY17_16310</name>
</gene>
<accession>A0A1B8HLX1</accession>
<reference evidence="1 2" key="1">
    <citation type="submission" date="2016-06" db="EMBL/GenBank/DDBJ databases">
        <authorList>
            <person name="Kjaerup R.B."/>
            <person name="Dalgaard T.S."/>
            <person name="Juul-Madsen H.R."/>
        </authorList>
    </citation>
    <scope>NUCLEOTIDE SEQUENCE [LARGE SCALE GENOMIC DNA]</scope>
    <source>
        <strain evidence="1 2">GCSL-Mp3</strain>
    </source>
</reference>
<dbReference type="EMBL" id="LZEX01000004">
    <property type="protein sequence ID" value="OBU10389.1"/>
    <property type="molecule type" value="Genomic_DNA"/>
</dbReference>
<evidence type="ECO:0000313" key="1">
    <source>
        <dbReference type="EMBL" id="OBU10389.1"/>
    </source>
</evidence>
<protein>
    <submittedName>
        <fullName evidence="1">Uncharacterized protein</fullName>
    </submittedName>
</protein>
<evidence type="ECO:0000313" key="2">
    <source>
        <dbReference type="Proteomes" id="UP000092247"/>
    </source>
</evidence>
<name>A0A1B8HLX1_9GAMM</name>
<proteinExistence type="predicted"/>
<sequence length="87" mass="9670">MPDIAKTNDTMTFHSLLTRFKSPISKDNIKLNTLMNDLQSGSKDTANAYNMAMLQAHTSSLNIKCSALSAMIRQHKENLSTPIGNMR</sequence>
<comment type="caution">
    <text evidence="1">The sequence shown here is derived from an EMBL/GenBank/DDBJ whole genome shotgun (WGS) entry which is preliminary data.</text>
</comment>
<dbReference type="AlphaFoldDB" id="A0A1B8HLX1"/>
<organism evidence="1 2">
    <name type="scientific">Morganella psychrotolerans</name>
    <dbReference type="NCBI Taxonomy" id="368603"/>
    <lineage>
        <taxon>Bacteria</taxon>
        <taxon>Pseudomonadati</taxon>
        <taxon>Pseudomonadota</taxon>
        <taxon>Gammaproteobacteria</taxon>
        <taxon>Enterobacterales</taxon>
        <taxon>Morganellaceae</taxon>
        <taxon>Morganella</taxon>
    </lineage>
</organism>
<dbReference type="Proteomes" id="UP000092247">
    <property type="component" value="Unassembled WGS sequence"/>
</dbReference>